<accession>A0A087A9E2</accession>
<dbReference type="AlphaFoldDB" id="A0A087A9E2"/>
<dbReference type="InterPro" id="IPR015797">
    <property type="entry name" value="NUDIX_hydrolase-like_dom_sf"/>
</dbReference>
<dbReference type="EC" id="3.6.1.13" evidence="3"/>
<protein>
    <submittedName>
        <fullName evidence="3">Phosphohydrolase</fullName>
        <ecNumber evidence="3">3.6.1.13</ecNumber>
    </submittedName>
</protein>
<evidence type="ECO:0000259" key="2">
    <source>
        <dbReference type="PROSITE" id="PS51462"/>
    </source>
</evidence>
<reference evidence="3 4" key="1">
    <citation type="submission" date="2014-03" db="EMBL/GenBank/DDBJ databases">
        <title>Genomics of Bifidobacteria.</title>
        <authorList>
            <person name="Ventura M."/>
            <person name="Milani C."/>
            <person name="Lugli G.A."/>
        </authorList>
    </citation>
    <scope>NUCLEOTIDE SEQUENCE [LARGE SCALE GENOMIC DNA]</scope>
    <source>
        <strain evidence="3 4">DSM 23973</strain>
    </source>
</reference>
<sequence length="277" mass="30568">MGIGNVSERRLAPPQVGVSVVILALAPDGGETGRGRLWLPLVRRVRQPYLGCWALPGGGLFADRSLEDCAYAALESTTSMHPRYLEQLYTFGGPDRSRGGLPMVSVVYWALVGQAETRDLVEGDNVAWFPEDELPELAFDHRRIIDYALWRLRNKIEYPDVAVRLVGETFTLGQLHDVYEAITGESIDLANFRRRILASGQLEDTGAKQRVGRHRPAAVYRYVSGAANGAEDPDGERRDLWNPAQWSIGPQGPREPHGLHESTSRIGSADALSALAR</sequence>
<evidence type="ECO:0000313" key="4">
    <source>
        <dbReference type="Proteomes" id="UP000029072"/>
    </source>
</evidence>
<dbReference type="EMBL" id="JGYS01000005">
    <property type="protein sequence ID" value="KFI55392.1"/>
    <property type="molecule type" value="Genomic_DNA"/>
</dbReference>
<dbReference type="Proteomes" id="UP000029072">
    <property type="component" value="Unassembled WGS sequence"/>
</dbReference>
<feature type="region of interest" description="Disordered" evidence="1">
    <location>
        <begin position="228"/>
        <end position="277"/>
    </location>
</feature>
<dbReference type="Pfam" id="PF21906">
    <property type="entry name" value="WHD_NrtR"/>
    <property type="match status" value="1"/>
</dbReference>
<feature type="domain" description="Nudix hydrolase" evidence="2">
    <location>
        <begin position="13"/>
        <end position="153"/>
    </location>
</feature>
<dbReference type="InterPro" id="IPR036388">
    <property type="entry name" value="WH-like_DNA-bd_sf"/>
</dbReference>
<dbReference type="InterPro" id="IPR000086">
    <property type="entry name" value="NUDIX_hydrolase_dom"/>
</dbReference>
<dbReference type="InterPro" id="IPR054105">
    <property type="entry name" value="WHD_NrtR"/>
</dbReference>
<dbReference type="Pfam" id="PF00293">
    <property type="entry name" value="NUDIX"/>
    <property type="match status" value="1"/>
</dbReference>
<dbReference type="SUPFAM" id="SSF46785">
    <property type="entry name" value="Winged helix' DNA-binding domain"/>
    <property type="match status" value="1"/>
</dbReference>
<evidence type="ECO:0000313" key="3">
    <source>
        <dbReference type="EMBL" id="KFI55392.1"/>
    </source>
</evidence>
<dbReference type="RefSeq" id="WP_043164307.1">
    <property type="nucleotide sequence ID" value="NZ_JDUV01000002.1"/>
</dbReference>
<dbReference type="Gene3D" id="3.90.79.10">
    <property type="entry name" value="Nucleoside Triphosphate Pyrophosphohydrolase"/>
    <property type="match status" value="1"/>
</dbReference>
<dbReference type="PANTHER" id="PTHR43736">
    <property type="entry name" value="ADP-RIBOSE PYROPHOSPHATASE"/>
    <property type="match status" value="1"/>
</dbReference>
<dbReference type="eggNOG" id="COG1051">
    <property type="taxonomic scope" value="Bacteria"/>
</dbReference>
<dbReference type="GO" id="GO:0047631">
    <property type="term" value="F:ADP-ribose diphosphatase activity"/>
    <property type="evidence" value="ECO:0007669"/>
    <property type="project" value="UniProtKB-EC"/>
</dbReference>
<dbReference type="STRING" id="1437609.BCAL_0647"/>
<dbReference type="SUPFAM" id="SSF55811">
    <property type="entry name" value="Nudix"/>
    <property type="match status" value="1"/>
</dbReference>
<dbReference type="InterPro" id="IPR036390">
    <property type="entry name" value="WH_DNA-bd_sf"/>
</dbReference>
<gene>
    <name evidence="3" type="ORF">BCAL_0647</name>
</gene>
<dbReference type="CDD" id="cd18873">
    <property type="entry name" value="NUDIX_NadM_like"/>
    <property type="match status" value="1"/>
</dbReference>
<feature type="compositionally biased region" description="Basic and acidic residues" evidence="1">
    <location>
        <begin position="254"/>
        <end position="263"/>
    </location>
</feature>
<keyword evidence="3" id="KW-0378">Hydrolase</keyword>
<evidence type="ECO:0000256" key="1">
    <source>
        <dbReference type="SAM" id="MobiDB-lite"/>
    </source>
</evidence>
<organism evidence="3 4">
    <name type="scientific">Bifidobacterium callitrichos DSM 23973</name>
    <dbReference type="NCBI Taxonomy" id="1437609"/>
    <lineage>
        <taxon>Bacteria</taxon>
        <taxon>Bacillati</taxon>
        <taxon>Actinomycetota</taxon>
        <taxon>Actinomycetes</taxon>
        <taxon>Bifidobacteriales</taxon>
        <taxon>Bifidobacteriaceae</taxon>
        <taxon>Bifidobacterium</taxon>
    </lineage>
</organism>
<comment type="caution">
    <text evidence="3">The sequence shown here is derived from an EMBL/GenBank/DDBJ whole genome shotgun (WGS) entry which is preliminary data.</text>
</comment>
<proteinExistence type="predicted"/>
<dbReference type="PANTHER" id="PTHR43736:SF4">
    <property type="entry name" value="SLR1690 PROTEIN"/>
    <property type="match status" value="1"/>
</dbReference>
<name>A0A087A9E2_9BIFI</name>
<dbReference type="PROSITE" id="PS51462">
    <property type="entry name" value="NUDIX"/>
    <property type="match status" value="1"/>
</dbReference>
<dbReference type="Gene3D" id="1.10.10.10">
    <property type="entry name" value="Winged helix-like DNA-binding domain superfamily/Winged helix DNA-binding domain"/>
    <property type="match status" value="1"/>
</dbReference>